<accession>A0A0E9R0C0</accession>
<protein>
    <submittedName>
        <fullName evidence="1">Uncharacterized protein</fullName>
    </submittedName>
</protein>
<reference evidence="1" key="2">
    <citation type="journal article" date="2015" name="Fish Shellfish Immunol.">
        <title>Early steps in the European eel (Anguilla anguilla)-Vibrio vulnificus interaction in the gills: Role of the RtxA13 toxin.</title>
        <authorList>
            <person name="Callol A."/>
            <person name="Pajuelo D."/>
            <person name="Ebbesson L."/>
            <person name="Teles M."/>
            <person name="MacKenzie S."/>
            <person name="Amaro C."/>
        </authorList>
    </citation>
    <scope>NUCLEOTIDE SEQUENCE</scope>
</reference>
<evidence type="ECO:0000313" key="1">
    <source>
        <dbReference type="EMBL" id="JAH22207.1"/>
    </source>
</evidence>
<reference evidence="1" key="1">
    <citation type="submission" date="2014-11" db="EMBL/GenBank/DDBJ databases">
        <authorList>
            <person name="Amaro Gonzalez C."/>
        </authorList>
    </citation>
    <scope>NUCLEOTIDE SEQUENCE</scope>
</reference>
<sequence>MKSNLSEDLAAVVSFPL</sequence>
<organism evidence="1">
    <name type="scientific">Anguilla anguilla</name>
    <name type="common">European freshwater eel</name>
    <name type="synonym">Muraena anguilla</name>
    <dbReference type="NCBI Taxonomy" id="7936"/>
    <lineage>
        <taxon>Eukaryota</taxon>
        <taxon>Metazoa</taxon>
        <taxon>Chordata</taxon>
        <taxon>Craniata</taxon>
        <taxon>Vertebrata</taxon>
        <taxon>Euteleostomi</taxon>
        <taxon>Actinopterygii</taxon>
        <taxon>Neopterygii</taxon>
        <taxon>Teleostei</taxon>
        <taxon>Anguilliformes</taxon>
        <taxon>Anguillidae</taxon>
        <taxon>Anguilla</taxon>
    </lineage>
</organism>
<proteinExistence type="predicted"/>
<dbReference type="EMBL" id="GBXM01086370">
    <property type="protein sequence ID" value="JAH22207.1"/>
    <property type="molecule type" value="Transcribed_RNA"/>
</dbReference>
<dbReference type="AlphaFoldDB" id="A0A0E9R0C0"/>
<name>A0A0E9R0C0_ANGAN</name>